<keyword evidence="8" id="KW-0472">Membrane</keyword>
<dbReference type="InterPro" id="IPR015418">
    <property type="entry name" value="Eaf6"/>
</dbReference>
<evidence type="ECO:0000256" key="6">
    <source>
        <dbReference type="ARBA" id="ARBA00023163"/>
    </source>
</evidence>
<dbReference type="VEuPathDB" id="TriTrypDB:C4B63_69g84"/>
<evidence type="ECO:0000256" key="7">
    <source>
        <dbReference type="ARBA" id="ARBA00023242"/>
    </source>
</evidence>
<evidence type="ECO:0000256" key="5">
    <source>
        <dbReference type="ARBA" id="ARBA00023054"/>
    </source>
</evidence>
<evidence type="ECO:0000313" key="9">
    <source>
        <dbReference type="EMBL" id="PWU88753.1"/>
    </source>
</evidence>
<accession>A0A2V2V2X5</accession>
<dbReference type="GO" id="GO:0006325">
    <property type="term" value="P:chromatin organization"/>
    <property type="evidence" value="ECO:0007669"/>
    <property type="project" value="UniProtKB-KW"/>
</dbReference>
<dbReference type="VEuPathDB" id="TriTrypDB:TcG_04727"/>
<keyword evidence="6" id="KW-0804">Transcription</keyword>
<dbReference type="GO" id="GO:0000123">
    <property type="term" value="C:histone acetyltransferase complex"/>
    <property type="evidence" value="ECO:0007669"/>
    <property type="project" value="InterPro"/>
</dbReference>
<dbReference type="GO" id="GO:0005634">
    <property type="term" value="C:nucleus"/>
    <property type="evidence" value="ECO:0007669"/>
    <property type="project" value="UniProtKB-SubCell"/>
</dbReference>
<dbReference type="Proteomes" id="UP000246121">
    <property type="component" value="Unassembled WGS sequence"/>
</dbReference>
<keyword evidence="8" id="KW-1133">Transmembrane helix</keyword>
<evidence type="ECO:0000313" key="10">
    <source>
        <dbReference type="Proteomes" id="UP000246121"/>
    </source>
</evidence>
<dbReference type="VEuPathDB" id="TriTrypDB:TCSYLVIO_003572"/>
<feature type="transmembrane region" description="Helical" evidence="8">
    <location>
        <begin position="170"/>
        <end position="198"/>
    </location>
</feature>
<proteinExistence type="inferred from homology"/>
<keyword evidence="7" id="KW-0539">Nucleus</keyword>
<keyword evidence="4" id="KW-0805">Transcription regulation</keyword>
<dbReference type="Pfam" id="PF09340">
    <property type="entry name" value="NuA4"/>
    <property type="match status" value="1"/>
</dbReference>
<dbReference type="AlphaFoldDB" id="A0A2V2V2X5"/>
<protein>
    <submittedName>
        <fullName evidence="9">Uncharacterized protein</fullName>
    </submittedName>
</protein>
<evidence type="ECO:0000256" key="8">
    <source>
        <dbReference type="SAM" id="Phobius"/>
    </source>
</evidence>
<dbReference type="VEuPathDB" id="TriTrypDB:TcYC6_0085780"/>
<comment type="similarity">
    <text evidence="2">Belongs to the EAF6 family.</text>
</comment>
<sequence length="203" mass="23434">MPPKGYVRRAVAAAARRDFGVTTAFTPTAEEEEAIGLPAQLQQLQKRREALESHLETLDLRVYDLETVYLRQYVELGGCLFDGFGLERQQQWGGVTAAAARAVRRPPTVRGCTPFRRVIVCSRHPRWGRWVRWSASRQWRRQARGRGAEDASAHALTFDSLATILKWCPYAFLFCFFLFLLSGCFPLLFFFFFFFFVLTLTRH</sequence>
<dbReference type="VEuPathDB" id="TriTrypDB:TcBrA4_0096380"/>
<evidence type="ECO:0000256" key="4">
    <source>
        <dbReference type="ARBA" id="ARBA00023015"/>
    </source>
</evidence>
<evidence type="ECO:0000256" key="2">
    <source>
        <dbReference type="ARBA" id="ARBA00010916"/>
    </source>
</evidence>
<evidence type="ECO:0000256" key="1">
    <source>
        <dbReference type="ARBA" id="ARBA00004123"/>
    </source>
</evidence>
<dbReference type="VEuPathDB" id="TriTrypDB:TcCLB.506145.50"/>
<dbReference type="EMBL" id="PRFA01000069">
    <property type="protein sequence ID" value="PWU88753.1"/>
    <property type="molecule type" value="Genomic_DNA"/>
</dbReference>
<keyword evidence="5" id="KW-0175">Coiled coil</keyword>
<name>A0A2V2V2X5_TRYCR</name>
<organism evidence="9 10">
    <name type="scientific">Trypanosoma cruzi</name>
    <dbReference type="NCBI Taxonomy" id="5693"/>
    <lineage>
        <taxon>Eukaryota</taxon>
        <taxon>Discoba</taxon>
        <taxon>Euglenozoa</taxon>
        <taxon>Kinetoplastea</taxon>
        <taxon>Metakinetoplastina</taxon>
        <taxon>Trypanosomatida</taxon>
        <taxon>Trypanosomatidae</taxon>
        <taxon>Trypanosoma</taxon>
        <taxon>Schizotrypanum</taxon>
    </lineage>
</organism>
<dbReference type="VEuPathDB" id="TriTrypDB:BCY84_12100"/>
<dbReference type="VEuPathDB" id="TriTrypDB:TcCLB.510565.170"/>
<evidence type="ECO:0000256" key="3">
    <source>
        <dbReference type="ARBA" id="ARBA00022853"/>
    </source>
</evidence>
<gene>
    <name evidence="9" type="ORF">C4B63_69g84</name>
</gene>
<dbReference type="VEuPathDB" id="TriTrypDB:C3747_126g114"/>
<keyword evidence="8" id="KW-0812">Transmembrane</keyword>
<comment type="caution">
    <text evidence="9">The sequence shown here is derived from an EMBL/GenBank/DDBJ whole genome shotgun (WGS) entry which is preliminary data.</text>
</comment>
<dbReference type="VEuPathDB" id="TriTrypDB:TcCL_NonESM13581"/>
<comment type="subcellular location">
    <subcellularLocation>
        <location evidence="1">Nucleus</location>
    </subcellularLocation>
</comment>
<dbReference type="VEuPathDB" id="TriTrypDB:ECC02_007381"/>
<reference evidence="9 10" key="1">
    <citation type="journal article" date="2018" name="Microb. Genom.">
        <title>Expanding an expanded genome: long-read sequencing of Trypanosoma cruzi.</title>
        <authorList>
            <person name="Berna L."/>
            <person name="Rodriguez M."/>
            <person name="Chiribao M.L."/>
            <person name="Parodi-Talice A."/>
            <person name="Pita S."/>
            <person name="Rijo G."/>
            <person name="Alvarez-Valin F."/>
            <person name="Robello C."/>
        </authorList>
    </citation>
    <scope>NUCLEOTIDE SEQUENCE [LARGE SCALE GENOMIC DNA]</scope>
    <source>
        <strain evidence="9 10">Dm28c</strain>
    </source>
</reference>
<keyword evidence="3" id="KW-0156">Chromatin regulator</keyword>